<dbReference type="SMART" id="SM00028">
    <property type="entry name" value="TPR"/>
    <property type="match status" value="3"/>
</dbReference>
<evidence type="ECO:0000256" key="2">
    <source>
        <dbReference type="ARBA" id="ARBA00022803"/>
    </source>
</evidence>
<dbReference type="GO" id="GO:0072380">
    <property type="term" value="C:TRC complex"/>
    <property type="evidence" value="ECO:0007669"/>
    <property type="project" value="TreeGrafter"/>
</dbReference>
<accession>A0A9D5CAC2</accession>
<keyword evidence="1" id="KW-0677">Repeat</keyword>
<dbReference type="SUPFAM" id="SSF48452">
    <property type="entry name" value="TPR-like"/>
    <property type="match status" value="1"/>
</dbReference>
<reference evidence="5" key="1">
    <citation type="submission" date="2021-03" db="EMBL/GenBank/DDBJ databases">
        <authorList>
            <person name="Li Z."/>
            <person name="Yang C."/>
        </authorList>
    </citation>
    <scope>NUCLEOTIDE SEQUENCE</scope>
    <source>
        <strain evidence="5">Dzin_1.0</strain>
        <tissue evidence="5">Leaf</tissue>
    </source>
</reference>
<dbReference type="Pfam" id="PF00515">
    <property type="entry name" value="TPR_1"/>
    <property type="match status" value="1"/>
</dbReference>
<dbReference type="InterPro" id="IPR047150">
    <property type="entry name" value="SGT"/>
</dbReference>
<evidence type="ECO:0008006" key="7">
    <source>
        <dbReference type="Google" id="ProtNLM"/>
    </source>
</evidence>
<dbReference type="PROSITE" id="PS50005">
    <property type="entry name" value="TPR"/>
    <property type="match status" value="2"/>
</dbReference>
<feature type="repeat" description="TPR" evidence="3">
    <location>
        <begin position="243"/>
        <end position="277"/>
    </location>
</feature>
<dbReference type="PANTHER" id="PTHR45831:SF2">
    <property type="entry name" value="LD24721P"/>
    <property type="match status" value="1"/>
</dbReference>
<gene>
    <name evidence="5" type="ORF">J5N97_022415</name>
</gene>
<dbReference type="OrthoDB" id="2423701at2759"/>
<dbReference type="Gene3D" id="1.25.40.10">
    <property type="entry name" value="Tetratricopeptide repeat domain"/>
    <property type="match status" value="1"/>
</dbReference>
<evidence type="ECO:0000256" key="3">
    <source>
        <dbReference type="PROSITE-ProRule" id="PRU00339"/>
    </source>
</evidence>
<evidence type="ECO:0000256" key="1">
    <source>
        <dbReference type="ARBA" id="ARBA00022737"/>
    </source>
</evidence>
<organism evidence="5 6">
    <name type="scientific">Dioscorea zingiberensis</name>
    <dbReference type="NCBI Taxonomy" id="325984"/>
    <lineage>
        <taxon>Eukaryota</taxon>
        <taxon>Viridiplantae</taxon>
        <taxon>Streptophyta</taxon>
        <taxon>Embryophyta</taxon>
        <taxon>Tracheophyta</taxon>
        <taxon>Spermatophyta</taxon>
        <taxon>Magnoliopsida</taxon>
        <taxon>Liliopsida</taxon>
        <taxon>Dioscoreales</taxon>
        <taxon>Dioscoreaceae</taxon>
        <taxon>Dioscorea</taxon>
    </lineage>
</organism>
<evidence type="ECO:0000313" key="6">
    <source>
        <dbReference type="Proteomes" id="UP001085076"/>
    </source>
</evidence>
<evidence type="ECO:0000256" key="4">
    <source>
        <dbReference type="SAM" id="MobiDB-lite"/>
    </source>
</evidence>
<dbReference type="InterPro" id="IPR013105">
    <property type="entry name" value="TPR_2"/>
</dbReference>
<dbReference type="InterPro" id="IPR019734">
    <property type="entry name" value="TPR_rpt"/>
</dbReference>
<dbReference type="EMBL" id="JAGGNH010000006">
    <property type="protein sequence ID" value="KAJ0969538.1"/>
    <property type="molecule type" value="Genomic_DNA"/>
</dbReference>
<feature type="compositionally biased region" description="Low complexity" evidence="4">
    <location>
        <begin position="306"/>
        <end position="326"/>
    </location>
</feature>
<dbReference type="GO" id="GO:0060090">
    <property type="term" value="F:molecular adaptor activity"/>
    <property type="evidence" value="ECO:0007669"/>
    <property type="project" value="TreeGrafter"/>
</dbReference>
<protein>
    <recommendedName>
        <fullName evidence="7">Small glutamine-rich tetratricopeptide repeat-containing protein</fullName>
    </recommendedName>
</protein>
<sequence length="416" mass="45826">MAKLRSDSPLCRRIVLAFLDFIRSVEPAPGVDLEGLDVVKDCLEDVFMLDTSSCNGEIQPGLLADFFRSLEVAKPQGFELDSMPKAMECTPCTASASQQTEHKDLYDEQNASGAISKDELFGKFYAALDKSNFFMSSQGEIEDPAQVAKATHFFDDAYKVMEKPQLEIFNLSNLAEALKSKGNESLQRQLYSEAIDLYTCAIALSEKNAVYYCNRAAAYTHIHKYAEAIQDCLKSIEIDPSYSKAYSRLGLAYYAQGKYDDALNKGFLKALQLDPDNNSIRENIQVAQKKLLEQHRQAESDRNTRASQAQAPHSQPQAAGSTYSGSSFTSFSMNAPLSPDFANILRNMTASVPSHGQEPESNNNVGMNGGTNLNLNQLPGHVSDVLGSVMRLFSSQLQPQDNNMHPHPGRDGGDQT</sequence>
<dbReference type="GO" id="GO:0006620">
    <property type="term" value="P:post-translational protein targeting to endoplasmic reticulum membrane"/>
    <property type="evidence" value="ECO:0007669"/>
    <property type="project" value="TreeGrafter"/>
</dbReference>
<feature type="region of interest" description="Disordered" evidence="4">
    <location>
        <begin position="395"/>
        <end position="416"/>
    </location>
</feature>
<dbReference type="Proteomes" id="UP001085076">
    <property type="component" value="Miscellaneous, Linkage group lg06"/>
</dbReference>
<reference evidence="5" key="2">
    <citation type="journal article" date="2022" name="Hortic Res">
        <title>The genome of Dioscorea zingiberensis sheds light on the biosynthesis, origin and evolution of the medicinally important diosgenin saponins.</title>
        <authorList>
            <person name="Li Y."/>
            <person name="Tan C."/>
            <person name="Li Z."/>
            <person name="Guo J."/>
            <person name="Li S."/>
            <person name="Chen X."/>
            <person name="Wang C."/>
            <person name="Dai X."/>
            <person name="Yang H."/>
            <person name="Song W."/>
            <person name="Hou L."/>
            <person name="Xu J."/>
            <person name="Tong Z."/>
            <person name="Xu A."/>
            <person name="Yuan X."/>
            <person name="Wang W."/>
            <person name="Yang Q."/>
            <person name="Chen L."/>
            <person name="Sun Z."/>
            <person name="Wang K."/>
            <person name="Pan B."/>
            <person name="Chen J."/>
            <person name="Bao Y."/>
            <person name="Liu F."/>
            <person name="Qi X."/>
            <person name="Gang D.R."/>
            <person name="Wen J."/>
            <person name="Li J."/>
        </authorList>
    </citation>
    <scope>NUCLEOTIDE SEQUENCE</scope>
    <source>
        <strain evidence="5">Dzin_1.0</strain>
    </source>
</reference>
<dbReference type="InterPro" id="IPR011990">
    <property type="entry name" value="TPR-like_helical_dom_sf"/>
</dbReference>
<dbReference type="PANTHER" id="PTHR45831">
    <property type="entry name" value="LD24721P"/>
    <property type="match status" value="1"/>
</dbReference>
<name>A0A9D5CAC2_9LILI</name>
<evidence type="ECO:0000313" key="5">
    <source>
        <dbReference type="EMBL" id="KAJ0969538.1"/>
    </source>
</evidence>
<feature type="compositionally biased region" description="Basic and acidic residues" evidence="4">
    <location>
        <begin position="292"/>
        <end position="304"/>
    </location>
</feature>
<dbReference type="AlphaFoldDB" id="A0A9D5CAC2"/>
<comment type="caution">
    <text evidence="5">The sequence shown here is derived from an EMBL/GenBank/DDBJ whole genome shotgun (WGS) entry which is preliminary data.</text>
</comment>
<dbReference type="GO" id="GO:0016020">
    <property type="term" value="C:membrane"/>
    <property type="evidence" value="ECO:0007669"/>
    <property type="project" value="TreeGrafter"/>
</dbReference>
<keyword evidence="6" id="KW-1185">Reference proteome</keyword>
<proteinExistence type="predicted"/>
<keyword evidence="2 3" id="KW-0802">TPR repeat</keyword>
<feature type="repeat" description="TPR" evidence="3">
    <location>
        <begin position="209"/>
        <end position="242"/>
    </location>
</feature>
<dbReference type="Pfam" id="PF07719">
    <property type="entry name" value="TPR_2"/>
    <property type="match status" value="1"/>
</dbReference>
<dbReference type="FunFam" id="1.25.40.10:FF:000330">
    <property type="entry name" value="Tetratricopeptide repeat (TPR)-like superfamily protein"/>
    <property type="match status" value="1"/>
</dbReference>
<feature type="region of interest" description="Disordered" evidence="4">
    <location>
        <begin position="292"/>
        <end position="326"/>
    </location>
</feature>